<evidence type="ECO:0000256" key="3">
    <source>
        <dbReference type="ARBA" id="ARBA00022989"/>
    </source>
</evidence>
<protein>
    <recommendedName>
        <fullName evidence="6">Major facilitator superfamily (MFS) profile domain-containing protein</fullName>
    </recommendedName>
</protein>
<keyword evidence="2 5" id="KW-0812">Transmembrane</keyword>
<evidence type="ECO:0000256" key="1">
    <source>
        <dbReference type="ARBA" id="ARBA00004141"/>
    </source>
</evidence>
<dbReference type="InterPro" id="IPR011701">
    <property type="entry name" value="MFS"/>
</dbReference>
<dbReference type="InterPro" id="IPR036259">
    <property type="entry name" value="MFS_trans_sf"/>
</dbReference>
<keyword evidence="8" id="KW-1185">Reference proteome</keyword>
<dbReference type="Gene3D" id="1.20.1720.10">
    <property type="entry name" value="Multidrug resistance protein D"/>
    <property type="match status" value="1"/>
</dbReference>
<evidence type="ECO:0000313" key="8">
    <source>
        <dbReference type="Proteomes" id="UP001220324"/>
    </source>
</evidence>
<feature type="transmembrane region" description="Helical" evidence="5">
    <location>
        <begin position="298"/>
        <end position="323"/>
    </location>
</feature>
<keyword evidence="4 5" id="KW-0472">Membrane</keyword>
<feature type="transmembrane region" description="Helical" evidence="5">
    <location>
        <begin position="95"/>
        <end position="121"/>
    </location>
</feature>
<evidence type="ECO:0000256" key="4">
    <source>
        <dbReference type="ARBA" id="ARBA00023136"/>
    </source>
</evidence>
<dbReference type="Proteomes" id="UP001220324">
    <property type="component" value="Unassembled WGS sequence"/>
</dbReference>
<dbReference type="PANTHER" id="PTHR23501:SF59">
    <property type="entry name" value="MAJOR FACILITATOR SUPERFAMILY (MFS) PROFILE DOMAIN-CONTAINING PROTEIN-RELATED"/>
    <property type="match status" value="1"/>
</dbReference>
<feature type="transmembrane region" description="Helical" evidence="5">
    <location>
        <begin position="21"/>
        <end position="46"/>
    </location>
</feature>
<comment type="subcellular location">
    <subcellularLocation>
        <location evidence="1">Membrane</location>
        <topology evidence="1">Multi-pass membrane protein</topology>
    </subcellularLocation>
</comment>
<feature type="transmembrane region" description="Helical" evidence="5">
    <location>
        <begin position="358"/>
        <end position="380"/>
    </location>
</feature>
<keyword evidence="3 5" id="KW-1133">Transmembrane helix</keyword>
<dbReference type="InterPro" id="IPR020846">
    <property type="entry name" value="MFS_dom"/>
</dbReference>
<feature type="transmembrane region" description="Helical" evidence="5">
    <location>
        <begin position="464"/>
        <end position="489"/>
    </location>
</feature>
<feature type="domain" description="Major facilitator superfamily (MFS) profile" evidence="6">
    <location>
        <begin position="21"/>
        <end position="494"/>
    </location>
</feature>
<accession>A0AAD6CHG0</accession>
<dbReference type="Gene3D" id="1.20.1250.20">
    <property type="entry name" value="MFS general substrate transporter like domains"/>
    <property type="match status" value="1"/>
</dbReference>
<dbReference type="EMBL" id="JAQIZZ010000011">
    <property type="protein sequence ID" value="KAJ5522930.1"/>
    <property type="molecule type" value="Genomic_DNA"/>
</dbReference>
<dbReference type="GO" id="GO:0022857">
    <property type="term" value="F:transmembrane transporter activity"/>
    <property type="evidence" value="ECO:0007669"/>
    <property type="project" value="InterPro"/>
</dbReference>
<dbReference type="PROSITE" id="PS50850">
    <property type="entry name" value="MFS"/>
    <property type="match status" value="1"/>
</dbReference>
<feature type="transmembrane region" description="Helical" evidence="5">
    <location>
        <begin position="330"/>
        <end position="352"/>
    </location>
</feature>
<feature type="transmembrane region" description="Helical" evidence="5">
    <location>
        <begin position="158"/>
        <end position="178"/>
    </location>
</feature>
<dbReference type="Pfam" id="PF07690">
    <property type="entry name" value="MFS_1"/>
    <property type="match status" value="2"/>
</dbReference>
<evidence type="ECO:0000259" key="6">
    <source>
        <dbReference type="PROSITE" id="PS50850"/>
    </source>
</evidence>
<feature type="transmembrane region" description="Helical" evidence="5">
    <location>
        <begin position="268"/>
        <end position="286"/>
    </location>
</feature>
<dbReference type="PANTHER" id="PTHR23501">
    <property type="entry name" value="MAJOR FACILITATOR SUPERFAMILY"/>
    <property type="match status" value="1"/>
</dbReference>
<feature type="transmembrane region" description="Helical" evidence="5">
    <location>
        <begin position="392"/>
        <end position="415"/>
    </location>
</feature>
<feature type="transmembrane region" description="Helical" evidence="5">
    <location>
        <begin position="228"/>
        <end position="247"/>
    </location>
</feature>
<proteinExistence type="predicted"/>
<sequence>MEERKQDQRPEWSPDWRLKCVFAIIGLLNFVTAVDATSISVAPTGIQRPGIRTISRDLGGTAIEAFWAGTSFLVASCVCQPILCLASEIFGRRNVLLLAVILFTVGAILAAVSHGFTVLLLGRCIQGLGGGGILGSDRDHFCGPDSIARARKVASWRWIFWFNIPFCGIALLLIAIFLRIDRPPVLLRDRLAKVDYCGAVLFVASLTSFLIPVTWGGVMYSWDAWQTLVPLMLGVAGLGLFAVHEALVADEPLIPLALFRNRTLQMSYLGIFLHGLVLWSLVYYLPLYYEGVLGYRPVISGIAVFPECLTVAPISVVTGLLISKSGNYRWALWMGWPITALGLGVLCLLNSHTSIPRWVFINLPAGLGCGMLFPAVQLAVQAAADPATLTIAATMTAFFRVLGQAVGVAVGGVIFQNRMKAQMGHHPHLGLAADQWVQDASSLVSYIRKLPGDSSLRQVLVTMYASSLMVVWASMCGVAAVGLFSSSFVKRYPLVRKEQTTSSV</sequence>
<name>A0AAD6CHG0_9EURO</name>
<dbReference type="GO" id="GO:0005886">
    <property type="term" value="C:plasma membrane"/>
    <property type="evidence" value="ECO:0007669"/>
    <property type="project" value="TreeGrafter"/>
</dbReference>
<evidence type="ECO:0000256" key="5">
    <source>
        <dbReference type="SAM" id="Phobius"/>
    </source>
</evidence>
<evidence type="ECO:0000313" key="7">
    <source>
        <dbReference type="EMBL" id="KAJ5522930.1"/>
    </source>
</evidence>
<evidence type="ECO:0000256" key="2">
    <source>
        <dbReference type="ARBA" id="ARBA00022692"/>
    </source>
</evidence>
<gene>
    <name evidence="7" type="ORF">N7494_013244</name>
</gene>
<reference evidence="7 8" key="1">
    <citation type="journal article" date="2023" name="IMA Fungus">
        <title>Comparative genomic study of the Penicillium genus elucidates a diverse pangenome and 15 lateral gene transfer events.</title>
        <authorList>
            <person name="Petersen C."/>
            <person name="Sorensen T."/>
            <person name="Nielsen M.R."/>
            <person name="Sondergaard T.E."/>
            <person name="Sorensen J.L."/>
            <person name="Fitzpatrick D.A."/>
            <person name="Frisvad J.C."/>
            <person name="Nielsen K.L."/>
        </authorList>
    </citation>
    <scope>NUCLEOTIDE SEQUENCE [LARGE SCALE GENOMIC DNA]</scope>
    <source>
        <strain evidence="7 8">IBT 35679</strain>
    </source>
</reference>
<dbReference type="SUPFAM" id="SSF103473">
    <property type="entry name" value="MFS general substrate transporter"/>
    <property type="match status" value="1"/>
</dbReference>
<feature type="transmembrane region" description="Helical" evidence="5">
    <location>
        <begin position="66"/>
        <end position="86"/>
    </location>
</feature>
<comment type="caution">
    <text evidence="7">The sequence shown here is derived from an EMBL/GenBank/DDBJ whole genome shotgun (WGS) entry which is preliminary data.</text>
</comment>
<dbReference type="PRINTS" id="PR01036">
    <property type="entry name" value="TCRTETB"/>
</dbReference>
<dbReference type="AlphaFoldDB" id="A0AAD6CHG0"/>
<feature type="transmembrane region" description="Helical" evidence="5">
    <location>
        <begin position="199"/>
        <end position="222"/>
    </location>
</feature>
<organism evidence="7 8">
    <name type="scientific">Penicillium frequentans</name>
    <dbReference type="NCBI Taxonomy" id="3151616"/>
    <lineage>
        <taxon>Eukaryota</taxon>
        <taxon>Fungi</taxon>
        <taxon>Dikarya</taxon>
        <taxon>Ascomycota</taxon>
        <taxon>Pezizomycotina</taxon>
        <taxon>Eurotiomycetes</taxon>
        <taxon>Eurotiomycetidae</taxon>
        <taxon>Eurotiales</taxon>
        <taxon>Aspergillaceae</taxon>
        <taxon>Penicillium</taxon>
    </lineage>
</organism>